<evidence type="ECO:0000313" key="1">
    <source>
        <dbReference type="EMBL" id="MEH2553595.1"/>
    </source>
</evidence>
<name>A0ABU8B537_9BRAD</name>
<evidence type="ECO:0000313" key="2">
    <source>
        <dbReference type="Proteomes" id="UP001364224"/>
    </source>
</evidence>
<reference evidence="1 2" key="1">
    <citation type="submission" date="2024-02" db="EMBL/GenBank/DDBJ databases">
        <title>Adaptive strategies in a cosmopolitan and abundant soil bacterium.</title>
        <authorList>
            <person name="Carini P."/>
        </authorList>
    </citation>
    <scope>NUCLEOTIDE SEQUENCE [LARGE SCALE GENOMIC DNA]</scope>
    <source>
        <strain evidence="1 2">AZCC 1608</strain>
    </source>
</reference>
<sequence length="102" mass="11602">MPRSPSIVPQDADHDMYIILDASGAWVGRAWGETEDIYRETVIRDLLDGVYSYPVRIVAFNTAEGWSRNITFEIAAELKQRWVEGKDIPACVQHLLALNGRR</sequence>
<gene>
    <name evidence="1" type="ORF">V1286_001124</name>
</gene>
<proteinExistence type="predicted"/>
<dbReference type="EMBL" id="JAZHRV010000001">
    <property type="protein sequence ID" value="MEH2553595.1"/>
    <property type="molecule type" value="Genomic_DNA"/>
</dbReference>
<comment type="caution">
    <text evidence="1">The sequence shown here is derived from an EMBL/GenBank/DDBJ whole genome shotgun (WGS) entry which is preliminary data.</text>
</comment>
<accession>A0ABU8B537</accession>
<protein>
    <submittedName>
        <fullName evidence="1">Uncharacterized protein</fullName>
    </submittedName>
</protein>
<dbReference type="Proteomes" id="UP001364224">
    <property type="component" value="Unassembled WGS sequence"/>
</dbReference>
<organism evidence="1 2">
    <name type="scientific">Bradyrhizobium algeriense</name>
    <dbReference type="NCBI Taxonomy" id="634784"/>
    <lineage>
        <taxon>Bacteria</taxon>
        <taxon>Pseudomonadati</taxon>
        <taxon>Pseudomonadota</taxon>
        <taxon>Alphaproteobacteria</taxon>
        <taxon>Hyphomicrobiales</taxon>
        <taxon>Nitrobacteraceae</taxon>
        <taxon>Bradyrhizobium</taxon>
    </lineage>
</organism>
<keyword evidence="2" id="KW-1185">Reference proteome</keyword>